<dbReference type="KEGG" id="ccs:CCNA_00627"/>
<dbReference type="SUPFAM" id="SSF75708">
    <property type="entry name" value="Chemotaxis phosphatase CheZ"/>
    <property type="match status" value="1"/>
</dbReference>
<reference evidence="2 3" key="1">
    <citation type="journal article" date="2010" name="J. Bacteriol.">
        <title>The genetic basis of laboratory adaptation in Caulobacter crescentus.</title>
        <authorList>
            <person name="Marks M.E."/>
            <person name="Castro-Rojas C.M."/>
            <person name="Teiling C."/>
            <person name="Du L."/>
            <person name="Kapatral V."/>
            <person name="Walunas T.L."/>
            <person name="Crosson S."/>
        </authorList>
    </citation>
    <scope>NUCLEOTIDE SEQUENCE [LARGE SCALE GENOMIC DNA]</scope>
    <source>
        <strain evidence="3">NA1000 / CB15N</strain>
    </source>
</reference>
<dbReference type="GeneID" id="7330026"/>
<evidence type="ECO:0008006" key="4">
    <source>
        <dbReference type="Google" id="ProtNLM"/>
    </source>
</evidence>
<proteinExistence type="predicted"/>
<dbReference type="EMBL" id="CP001340">
    <property type="protein sequence ID" value="ACL94092.1"/>
    <property type="molecule type" value="Genomic_DNA"/>
</dbReference>
<evidence type="ECO:0000313" key="2">
    <source>
        <dbReference type="EMBL" id="ACL94092.1"/>
    </source>
</evidence>
<dbReference type="AlphaFoldDB" id="A0A0H3C7E8"/>
<dbReference type="OrthoDB" id="5455460at2"/>
<feature type="region of interest" description="Disordered" evidence="1">
    <location>
        <begin position="116"/>
        <end position="153"/>
    </location>
</feature>
<keyword evidence="3" id="KW-1185">Reference proteome</keyword>
<evidence type="ECO:0000313" key="3">
    <source>
        <dbReference type="Proteomes" id="UP000001364"/>
    </source>
</evidence>
<dbReference type="Gene3D" id="1.10.287.500">
    <property type="entry name" value="Helix hairpin bin"/>
    <property type="match status" value="1"/>
</dbReference>
<dbReference type="Proteomes" id="UP000001364">
    <property type="component" value="Chromosome"/>
</dbReference>
<dbReference type="HOGENOM" id="CLU_1709942_0_0_5"/>
<organism evidence="2 3">
    <name type="scientific">Caulobacter vibrioides (strain NA1000 / CB15N)</name>
    <name type="common">Caulobacter crescentus</name>
    <dbReference type="NCBI Taxonomy" id="565050"/>
    <lineage>
        <taxon>Bacteria</taxon>
        <taxon>Pseudomonadati</taxon>
        <taxon>Pseudomonadota</taxon>
        <taxon>Alphaproteobacteria</taxon>
        <taxon>Caulobacterales</taxon>
        <taxon>Caulobacteraceae</taxon>
        <taxon>Caulobacter</taxon>
    </lineage>
</organism>
<dbReference type="RefSeq" id="WP_010918477.1">
    <property type="nucleotide sequence ID" value="NC_011916.1"/>
</dbReference>
<sequence>MTARPDLMSDPGGAPEADLQAAICSLNPARFAGERIGGALVELQAARQDVEKAVERILAEAEAMLDGDTSVERAIAVMEACAVHDIVGQRLTKVEALLAELDRRLARLAGAAALTALPEPESPSEARQRELWLNGPARPAEGLSQADADRLFE</sequence>
<evidence type="ECO:0000256" key="1">
    <source>
        <dbReference type="SAM" id="MobiDB-lite"/>
    </source>
</evidence>
<accession>A0A0H3C7E8</accession>
<gene>
    <name evidence="2" type="ordered locus">CCNA_00627</name>
</gene>
<name>A0A0H3C7E8_CAUVN</name>
<dbReference type="RefSeq" id="YP_002516000.1">
    <property type="nucleotide sequence ID" value="NC_011916.1"/>
</dbReference>
<dbReference type="PATRIC" id="fig|565050.3.peg.620"/>
<protein>
    <recommendedName>
        <fullName evidence="4">Chemotaxis protein CheZ</fullName>
    </recommendedName>
</protein>